<protein>
    <recommendedName>
        <fullName evidence="3">PepSY domain-containing protein</fullName>
    </recommendedName>
</protein>
<dbReference type="Proteomes" id="UP001595882">
    <property type="component" value="Unassembled WGS sequence"/>
</dbReference>
<dbReference type="EMBL" id="JBHSDT010000004">
    <property type="protein sequence ID" value="MFC4402928.1"/>
    <property type="molecule type" value="Genomic_DNA"/>
</dbReference>
<dbReference type="RefSeq" id="WP_390250982.1">
    <property type="nucleotide sequence ID" value="NZ_JBHSDT010000004.1"/>
</dbReference>
<evidence type="ECO:0000313" key="1">
    <source>
        <dbReference type="EMBL" id="MFC4402928.1"/>
    </source>
</evidence>
<keyword evidence="2" id="KW-1185">Reference proteome</keyword>
<dbReference type="PROSITE" id="PS51257">
    <property type="entry name" value="PROKAR_LIPOPROTEIN"/>
    <property type="match status" value="1"/>
</dbReference>
<proteinExistence type="predicted"/>
<organism evidence="1 2">
    <name type="scientific">Gracilibacillus xinjiangensis</name>
    <dbReference type="NCBI Taxonomy" id="1193282"/>
    <lineage>
        <taxon>Bacteria</taxon>
        <taxon>Bacillati</taxon>
        <taxon>Bacillota</taxon>
        <taxon>Bacilli</taxon>
        <taxon>Bacillales</taxon>
        <taxon>Bacillaceae</taxon>
        <taxon>Gracilibacillus</taxon>
    </lineage>
</organism>
<accession>A0ABV8WV37</accession>
<evidence type="ECO:0008006" key="3">
    <source>
        <dbReference type="Google" id="ProtNLM"/>
    </source>
</evidence>
<comment type="caution">
    <text evidence="1">The sequence shown here is derived from an EMBL/GenBank/DDBJ whole genome shotgun (WGS) entry which is preliminary data.</text>
</comment>
<reference evidence="2" key="1">
    <citation type="journal article" date="2019" name="Int. J. Syst. Evol. Microbiol.">
        <title>The Global Catalogue of Microorganisms (GCM) 10K type strain sequencing project: providing services to taxonomists for standard genome sequencing and annotation.</title>
        <authorList>
            <consortium name="The Broad Institute Genomics Platform"/>
            <consortium name="The Broad Institute Genome Sequencing Center for Infectious Disease"/>
            <person name="Wu L."/>
            <person name="Ma J."/>
        </authorList>
    </citation>
    <scope>NUCLEOTIDE SEQUENCE [LARGE SCALE GENOMIC DNA]</scope>
    <source>
        <strain evidence="2">CCUG 37865</strain>
    </source>
</reference>
<gene>
    <name evidence="1" type="ORF">ACFOY7_07560</name>
</gene>
<name>A0ABV8WV37_9BACI</name>
<sequence length="267" mass="30093">MRRILPTIGIFLFLTGCGTTENSPAVGVEEPVQMQLNHKENGMKLSAEITVGESIHVDAVLENTSDQTILYNGRCGIPFRIFVEMDGSNAALNSNIESTACEDIFDPNDLEEFRAGETIERAVTFAREFTFPGVNKENHSTAHNGDYKVYFSFQPHNVDQITAQYPITLLDNAEPDMITIEEAKALALEDEKVTHWYQEQQQAGLKVEAEEAILSTGSWHLPFYAKGEEIVYRIVVAIDFRSGNITDFNVDEIDRQFWEEAESTKME</sequence>
<evidence type="ECO:0000313" key="2">
    <source>
        <dbReference type="Proteomes" id="UP001595882"/>
    </source>
</evidence>